<name>A0A1E1MUU8_RHYSE</name>
<accession>A0A1E1MUU8</accession>
<gene>
    <name evidence="1" type="ORF">RSE6_14223</name>
</gene>
<evidence type="ECO:0000313" key="2">
    <source>
        <dbReference type="Proteomes" id="UP000177625"/>
    </source>
</evidence>
<dbReference type="EMBL" id="FJVC01000643">
    <property type="protein sequence ID" value="CZT52842.1"/>
    <property type="molecule type" value="Genomic_DNA"/>
</dbReference>
<protein>
    <submittedName>
        <fullName evidence="1">Uncharacterized protein</fullName>
    </submittedName>
</protein>
<evidence type="ECO:0000313" key="1">
    <source>
        <dbReference type="EMBL" id="CZT52842.1"/>
    </source>
</evidence>
<reference evidence="2" key="1">
    <citation type="submission" date="2016-03" db="EMBL/GenBank/DDBJ databases">
        <authorList>
            <person name="Guldener U."/>
        </authorList>
    </citation>
    <scope>NUCLEOTIDE SEQUENCE [LARGE SCALE GENOMIC DNA]</scope>
</reference>
<dbReference type="AlphaFoldDB" id="A0A1E1MUU8"/>
<dbReference type="Proteomes" id="UP000177625">
    <property type="component" value="Unassembled WGS sequence"/>
</dbReference>
<organism evidence="1 2">
    <name type="scientific">Rhynchosporium secalis</name>
    <name type="common">Barley scald fungus</name>
    <dbReference type="NCBI Taxonomy" id="38038"/>
    <lineage>
        <taxon>Eukaryota</taxon>
        <taxon>Fungi</taxon>
        <taxon>Dikarya</taxon>
        <taxon>Ascomycota</taxon>
        <taxon>Pezizomycotina</taxon>
        <taxon>Leotiomycetes</taxon>
        <taxon>Helotiales</taxon>
        <taxon>Ploettnerulaceae</taxon>
        <taxon>Rhynchosporium</taxon>
    </lineage>
</organism>
<proteinExistence type="predicted"/>
<sequence>MCLFKPILSSNFFSRDYSCNSLQINKTPITILTFDERRDTIKADTQLQIKVANNTKRQALYRARTTTKKQKGFKDLPDEEKESLQNEAEARVLAKRAKASKKYNNLVTRYLDIENKQLELVLKEEKAIRKKALGVRNRQKRKARELKEDDNNNNKFASSIRGSFKKNLEPLIKRLEVKIIKEGSKKNGVKKEEIDTFIKDITNPKAIEEFYARDKEIEVKEDNYNSDNILVEVSINKEEEDNKEEFSK</sequence>
<keyword evidence="2" id="KW-1185">Reference proteome</keyword>